<sequence>MSAAAANHVGPGRAVSVRYAREQYAIGYLQGRGDARFTDEALDFARFYGARCERAGRLVDVAEAYRQWRTRTQSAQLPLLAG</sequence>
<gene>
    <name evidence="1" type="ORF">DIU77_004875</name>
</gene>
<dbReference type="AlphaFoldDB" id="A0ABD6FC61"/>
<evidence type="ECO:0000313" key="1">
    <source>
        <dbReference type="EMBL" id="MFO7191555.1"/>
    </source>
</evidence>
<accession>A0ABD6FC61</accession>
<reference evidence="1 2" key="1">
    <citation type="journal article" date="2021" name="BMC Genomics">
        <title>Genome-resolved metagenome and metatranscriptome analyses of thermophilic composting reveal key bacterial players and their metabolic interactions.</title>
        <authorList>
            <person name="Braga L.P.P."/>
            <person name="Pereira R.V."/>
            <person name="Martins L.F."/>
            <person name="Moura L.M.S."/>
            <person name="Sanchez F.B."/>
            <person name="Patane J.S.L."/>
            <person name="da Silva A.M."/>
            <person name="Setubal J.C."/>
        </authorList>
    </citation>
    <scope>NUCLEOTIDE SEQUENCE [LARGE SCALE GENOMIC DNA]</scope>
    <source>
        <strain evidence="1">ZC4RG45</strain>
    </source>
</reference>
<organism evidence="1 2">
    <name type="scientific">Thermocrispum agreste</name>
    <dbReference type="NCBI Taxonomy" id="37925"/>
    <lineage>
        <taxon>Bacteria</taxon>
        <taxon>Bacillati</taxon>
        <taxon>Actinomycetota</taxon>
        <taxon>Actinomycetes</taxon>
        <taxon>Pseudonocardiales</taxon>
        <taxon>Pseudonocardiaceae</taxon>
        <taxon>Thermocrispum</taxon>
    </lineage>
</organism>
<protein>
    <submittedName>
        <fullName evidence="1">Uncharacterized protein</fullName>
    </submittedName>
</protein>
<dbReference type="EMBL" id="QGUI02000036">
    <property type="protein sequence ID" value="MFO7191555.1"/>
    <property type="molecule type" value="Genomic_DNA"/>
</dbReference>
<name>A0ABD6FC61_9PSEU</name>
<dbReference type="Proteomes" id="UP000249324">
    <property type="component" value="Unassembled WGS sequence"/>
</dbReference>
<evidence type="ECO:0000313" key="2">
    <source>
        <dbReference type="Proteomes" id="UP000249324"/>
    </source>
</evidence>
<comment type="caution">
    <text evidence="1">The sequence shown here is derived from an EMBL/GenBank/DDBJ whole genome shotgun (WGS) entry which is preliminary data.</text>
</comment>
<proteinExistence type="predicted"/>